<proteinExistence type="inferred from homology"/>
<comment type="similarity">
    <text evidence="2">Belongs to the PPase family.</text>
</comment>
<evidence type="ECO:0000256" key="1">
    <source>
        <dbReference type="ARBA" id="ARBA00001946"/>
    </source>
</evidence>
<dbReference type="InterPro" id="IPR036649">
    <property type="entry name" value="Pyrophosphatase_sf"/>
</dbReference>
<evidence type="ECO:0000256" key="5">
    <source>
        <dbReference type="ARBA" id="ARBA00022801"/>
    </source>
</evidence>
<protein>
    <recommendedName>
        <fullName evidence="3">inorganic diphosphatase</fullName>
        <ecNumber evidence="3">3.6.1.1</ecNumber>
    </recommendedName>
</protein>
<evidence type="ECO:0000256" key="6">
    <source>
        <dbReference type="ARBA" id="ARBA00022842"/>
    </source>
</evidence>
<sequence length="306" mass="35114">MRPEAFVVSLFTLRPKAPTLNNAALSRYFNPLPFFINKVRGKTSYVGSPSVVSKRLTIRLSHQSVYNKDTVELQEQGQPNSLEYRIFFVHNQKRISPWHDIPLFHNEKEHILNFVNEIPRGQTGKFEIATKEKFNPIRQDVKNGVLRFYKYGPSLINYGAFPQTWEDPEVVDRETGLGGDNDPLDVLEVGSEVLKTGGVYQVKPLGALALIDGGETDWKIFAIRVDDKDSSKIRDLEDVERLFPGVLDQVKDWFRLYKTAEGKGENKYGYGGQYLDREMAVKVIKECHEAWKKLRTEKMSTETQLV</sequence>
<keyword evidence="6" id="KW-0460">Magnesium</keyword>
<dbReference type="Proteomes" id="UP001300502">
    <property type="component" value="Unassembled WGS sequence"/>
</dbReference>
<dbReference type="GO" id="GO:0000287">
    <property type="term" value="F:magnesium ion binding"/>
    <property type="evidence" value="ECO:0007669"/>
    <property type="project" value="InterPro"/>
</dbReference>
<evidence type="ECO:0000313" key="8">
    <source>
        <dbReference type="Proteomes" id="UP001300502"/>
    </source>
</evidence>
<evidence type="ECO:0000256" key="3">
    <source>
        <dbReference type="ARBA" id="ARBA00012146"/>
    </source>
</evidence>
<keyword evidence="8" id="KW-1185">Reference proteome</keyword>
<dbReference type="Pfam" id="PF00719">
    <property type="entry name" value="Pyrophosphatase"/>
    <property type="match status" value="1"/>
</dbReference>
<accession>A0AAV9I799</accession>
<dbReference type="GO" id="GO:0005737">
    <property type="term" value="C:cytoplasm"/>
    <property type="evidence" value="ECO:0007669"/>
    <property type="project" value="InterPro"/>
</dbReference>
<dbReference type="CDD" id="cd00412">
    <property type="entry name" value="pyrophosphatase"/>
    <property type="match status" value="1"/>
</dbReference>
<dbReference type="SUPFAM" id="SSF50324">
    <property type="entry name" value="Inorganic pyrophosphatase"/>
    <property type="match status" value="1"/>
</dbReference>
<reference evidence="7 8" key="1">
    <citation type="submission" date="2022-07" db="EMBL/GenBank/DDBJ databases">
        <title>Genome-wide signatures of adaptation to extreme environments.</title>
        <authorList>
            <person name="Cho C.H."/>
            <person name="Yoon H.S."/>
        </authorList>
    </citation>
    <scope>NUCLEOTIDE SEQUENCE [LARGE SCALE GENOMIC DNA]</scope>
    <source>
        <strain evidence="7 8">108.79 E11</strain>
    </source>
</reference>
<keyword evidence="4" id="KW-0479">Metal-binding</keyword>
<dbReference type="InterPro" id="IPR008162">
    <property type="entry name" value="Pyrophosphatase"/>
</dbReference>
<organism evidence="7 8">
    <name type="scientific">Galdieria yellowstonensis</name>
    <dbReference type="NCBI Taxonomy" id="3028027"/>
    <lineage>
        <taxon>Eukaryota</taxon>
        <taxon>Rhodophyta</taxon>
        <taxon>Bangiophyceae</taxon>
        <taxon>Galdieriales</taxon>
        <taxon>Galdieriaceae</taxon>
        <taxon>Galdieria</taxon>
    </lineage>
</organism>
<dbReference type="AlphaFoldDB" id="A0AAV9I799"/>
<evidence type="ECO:0000256" key="2">
    <source>
        <dbReference type="ARBA" id="ARBA00006220"/>
    </source>
</evidence>
<gene>
    <name evidence="7" type="ORF">GAYE_PCTG52G1290</name>
</gene>
<evidence type="ECO:0000256" key="4">
    <source>
        <dbReference type="ARBA" id="ARBA00022723"/>
    </source>
</evidence>
<dbReference type="PROSITE" id="PS00387">
    <property type="entry name" value="PPASE"/>
    <property type="match status" value="1"/>
</dbReference>
<dbReference type="GO" id="GO:0006796">
    <property type="term" value="P:phosphate-containing compound metabolic process"/>
    <property type="evidence" value="ECO:0007669"/>
    <property type="project" value="InterPro"/>
</dbReference>
<dbReference type="Gene3D" id="3.90.80.10">
    <property type="entry name" value="Inorganic pyrophosphatase"/>
    <property type="match status" value="1"/>
</dbReference>
<keyword evidence="5" id="KW-0378">Hydrolase</keyword>
<comment type="caution">
    <text evidence="7">The sequence shown here is derived from an EMBL/GenBank/DDBJ whole genome shotgun (WGS) entry which is preliminary data.</text>
</comment>
<dbReference type="EC" id="3.6.1.1" evidence="3"/>
<evidence type="ECO:0000313" key="7">
    <source>
        <dbReference type="EMBL" id="KAK4523395.1"/>
    </source>
</evidence>
<comment type="cofactor">
    <cofactor evidence="1">
        <name>Mg(2+)</name>
        <dbReference type="ChEBI" id="CHEBI:18420"/>
    </cofactor>
</comment>
<dbReference type="EMBL" id="JANCYU010000014">
    <property type="protein sequence ID" value="KAK4523395.1"/>
    <property type="molecule type" value="Genomic_DNA"/>
</dbReference>
<dbReference type="PANTHER" id="PTHR10286">
    <property type="entry name" value="INORGANIC PYROPHOSPHATASE"/>
    <property type="match status" value="1"/>
</dbReference>
<name>A0AAV9I799_9RHOD</name>
<dbReference type="GO" id="GO:0004427">
    <property type="term" value="F:inorganic diphosphate phosphatase activity"/>
    <property type="evidence" value="ECO:0007669"/>
    <property type="project" value="UniProtKB-EC"/>
</dbReference>